<evidence type="ECO:0000259" key="1">
    <source>
        <dbReference type="Pfam" id="PF09314"/>
    </source>
</evidence>
<keyword evidence="3" id="KW-1185">Reference proteome</keyword>
<reference evidence="2" key="1">
    <citation type="submission" date="2023-07" db="EMBL/GenBank/DDBJ databases">
        <title>Genomic Encyclopedia of Type Strains, Phase IV (KMG-IV): sequencing the most valuable type-strain genomes for metagenomic binning, comparative biology and taxonomic classification.</title>
        <authorList>
            <person name="Goeker M."/>
        </authorList>
    </citation>
    <scope>NUCLEOTIDE SEQUENCE</scope>
    <source>
        <strain evidence="2">DSM 24202</strain>
    </source>
</reference>
<protein>
    <recommendedName>
        <fullName evidence="1">DUF1972 domain-containing protein</fullName>
    </recommendedName>
</protein>
<accession>A0AAE4ANV2</accession>
<dbReference type="Proteomes" id="UP001238163">
    <property type="component" value="Unassembled WGS sequence"/>
</dbReference>
<feature type="domain" description="DUF1972" evidence="1">
    <location>
        <begin position="1"/>
        <end position="173"/>
    </location>
</feature>
<dbReference type="EMBL" id="JAUSVL010000001">
    <property type="protein sequence ID" value="MDQ0289840.1"/>
    <property type="molecule type" value="Genomic_DNA"/>
</dbReference>
<evidence type="ECO:0000313" key="3">
    <source>
        <dbReference type="Proteomes" id="UP001238163"/>
    </source>
</evidence>
<dbReference type="InterPro" id="IPR015393">
    <property type="entry name" value="DUF1972"/>
</dbReference>
<dbReference type="SUPFAM" id="SSF53756">
    <property type="entry name" value="UDP-Glycosyltransferase/glycogen phosphorylase"/>
    <property type="match status" value="1"/>
</dbReference>
<sequence>MKKIAIIGIVGLPGNYGGFESFADQLVQRLWDDFDITVFCQKSAYTEHPSEYGKAHLRYLPLRANGIPSIFYDMLAILQALRFADTLLVLGVSGCTLLPWLRWLGCRKRVVVNIDGIEWRRAKWSKAARWFLRFSEKCAVLYADEVIGDNQVIVDYVEETYGKSCTLIEYGADNI</sequence>
<organism evidence="2 3">
    <name type="scientific">Oligosphaera ethanolica</name>
    <dbReference type="NCBI Taxonomy" id="760260"/>
    <lineage>
        <taxon>Bacteria</taxon>
        <taxon>Pseudomonadati</taxon>
        <taxon>Lentisphaerota</taxon>
        <taxon>Oligosphaeria</taxon>
        <taxon>Oligosphaerales</taxon>
        <taxon>Oligosphaeraceae</taxon>
        <taxon>Oligosphaera</taxon>
    </lineage>
</organism>
<dbReference type="AlphaFoldDB" id="A0AAE4ANV2"/>
<dbReference type="Gene3D" id="3.40.50.2000">
    <property type="entry name" value="Glycogen Phosphorylase B"/>
    <property type="match status" value="1"/>
</dbReference>
<name>A0AAE4ANV2_9BACT</name>
<evidence type="ECO:0000313" key="2">
    <source>
        <dbReference type="EMBL" id="MDQ0289840.1"/>
    </source>
</evidence>
<gene>
    <name evidence="2" type="ORF">J3R75_001947</name>
</gene>
<dbReference type="RefSeq" id="WP_307261287.1">
    <property type="nucleotide sequence ID" value="NZ_JAUSVL010000001.1"/>
</dbReference>
<comment type="caution">
    <text evidence="2">The sequence shown here is derived from an EMBL/GenBank/DDBJ whole genome shotgun (WGS) entry which is preliminary data.</text>
</comment>
<dbReference type="Pfam" id="PF09314">
    <property type="entry name" value="DUF1972"/>
    <property type="match status" value="1"/>
</dbReference>
<proteinExistence type="predicted"/>